<dbReference type="EMBL" id="ML977324">
    <property type="protein sequence ID" value="KAF2114788.1"/>
    <property type="molecule type" value="Genomic_DNA"/>
</dbReference>
<gene>
    <name evidence="3" type="ORF">BDV96DRAFT_493643</name>
</gene>
<dbReference type="InterPro" id="IPR056026">
    <property type="entry name" value="DUF7607"/>
</dbReference>
<reference evidence="3" key="1">
    <citation type="journal article" date="2020" name="Stud. Mycol.">
        <title>101 Dothideomycetes genomes: a test case for predicting lifestyles and emergence of pathogens.</title>
        <authorList>
            <person name="Haridas S."/>
            <person name="Albert R."/>
            <person name="Binder M."/>
            <person name="Bloem J."/>
            <person name="Labutti K."/>
            <person name="Salamov A."/>
            <person name="Andreopoulos B."/>
            <person name="Baker S."/>
            <person name="Barry K."/>
            <person name="Bills G."/>
            <person name="Bluhm B."/>
            <person name="Cannon C."/>
            <person name="Castanera R."/>
            <person name="Culley D."/>
            <person name="Daum C."/>
            <person name="Ezra D."/>
            <person name="Gonzalez J."/>
            <person name="Henrissat B."/>
            <person name="Kuo A."/>
            <person name="Liang C."/>
            <person name="Lipzen A."/>
            <person name="Lutzoni F."/>
            <person name="Magnuson J."/>
            <person name="Mondo S."/>
            <person name="Nolan M."/>
            <person name="Ohm R."/>
            <person name="Pangilinan J."/>
            <person name="Park H.-J."/>
            <person name="Ramirez L."/>
            <person name="Alfaro M."/>
            <person name="Sun H."/>
            <person name="Tritt A."/>
            <person name="Yoshinaga Y."/>
            <person name="Zwiers L.-H."/>
            <person name="Turgeon B."/>
            <person name="Goodwin S."/>
            <person name="Spatafora J."/>
            <person name="Crous P."/>
            <person name="Grigoriev I."/>
        </authorList>
    </citation>
    <scope>NUCLEOTIDE SEQUENCE</scope>
    <source>
        <strain evidence="3">CBS 627.86</strain>
    </source>
</reference>
<dbReference type="Pfam" id="PF24580">
    <property type="entry name" value="DUF7607"/>
    <property type="match status" value="1"/>
</dbReference>
<feature type="compositionally biased region" description="Polar residues" evidence="1">
    <location>
        <begin position="14"/>
        <end position="36"/>
    </location>
</feature>
<keyword evidence="4" id="KW-1185">Reference proteome</keyword>
<evidence type="ECO:0000256" key="1">
    <source>
        <dbReference type="SAM" id="MobiDB-lite"/>
    </source>
</evidence>
<sequence>MEKWGRSTNRRAQTHQSTQILDQSQAATATQTSFHQQLKLEPVSDGEDEGQADVAEPAASRRRGKLSKEEIGGIINAMIAELTDNWHQKELLILIPTARALWLAAESKGRRQQLADAKGVDIQVHRDMLDRAGDEISDTKWYSENRLRTQCKSLEALVNNLEKTSWEHALYRQSSAPSEIDPSLLEDEEALMPVCQEPEFGSLGAAETIPPAQNSATTPSPTPPPPNRVTLERRPTHNQLSDRSARRHDDRPEDASFATVAGWRWDDLVEHNDRKRLIMKLIQKMSEDERDVVRGRLQVKKHRLLAEIPDCTNMMLRGESRMPGVLPRDQEKIVKWTQLFLSWWTCDDCLKQPPSASQLNELAQCLQDESRDPDDFYEWIMHIMAKTFKKGSYSLKASGPPPGTEVIVLSDSD</sequence>
<name>A0A6A5Z8S1_9PLEO</name>
<evidence type="ECO:0000313" key="4">
    <source>
        <dbReference type="Proteomes" id="UP000799770"/>
    </source>
</evidence>
<feature type="compositionally biased region" description="Low complexity" evidence="1">
    <location>
        <begin position="210"/>
        <end position="219"/>
    </location>
</feature>
<protein>
    <recommendedName>
        <fullName evidence="2">DUF7607 domain-containing protein</fullName>
    </recommendedName>
</protein>
<dbReference type="OrthoDB" id="3533395at2759"/>
<evidence type="ECO:0000259" key="2">
    <source>
        <dbReference type="Pfam" id="PF24580"/>
    </source>
</evidence>
<evidence type="ECO:0000313" key="3">
    <source>
        <dbReference type="EMBL" id="KAF2114788.1"/>
    </source>
</evidence>
<dbReference type="Proteomes" id="UP000799770">
    <property type="component" value="Unassembled WGS sequence"/>
</dbReference>
<dbReference type="AlphaFoldDB" id="A0A6A5Z8S1"/>
<accession>A0A6A5Z8S1</accession>
<feature type="region of interest" description="Disordered" evidence="1">
    <location>
        <begin position="1"/>
        <end position="66"/>
    </location>
</feature>
<organism evidence="3 4">
    <name type="scientific">Lophiotrema nucula</name>
    <dbReference type="NCBI Taxonomy" id="690887"/>
    <lineage>
        <taxon>Eukaryota</taxon>
        <taxon>Fungi</taxon>
        <taxon>Dikarya</taxon>
        <taxon>Ascomycota</taxon>
        <taxon>Pezizomycotina</taxon>
        <taxon>Dothideomycetes</taxon>
        <taxon>Pleosporomycetidae</taxon>
        <taxon>Pleosporales</taxon>
        <taxon>Lophiotremataceae</taxon>
        <taxon>Lophiotrema</taxon>
    </lineage>
</organism>
<feature type="region of interest" description="Disordered" evidence="1">
    <location>
        <begin position="204"/>
        <end position="253"/>
    </location>
</feature>
<proteinExistence type="predicted"/>
<feature type="domain" description="DUF7607" evidence="2">
    <location>
        <begin position="68"/>
        <end position="177"/>
    </location>
</feature>
<feature type="compositionally biased region" description="Basic and acidic residues" evidence="1">
    <location>
        <begin position="243"/>
        <end position="253"/>
    </location>
</feature>